<name>A0A8S9PFG9_BRACR</name>
<comment type="caution">
    <text evidence="1">The sequence shown here is derived from an EMBL/GenBank/DDBJ whole genome shotgun (WGS) entry which is preliminary data.</text>
</comment>
<proteinExistence type="predicted"/>
<dbReference type="AlphaFoldDB" id="A0A8S9PFG9"/>
<protein>
    <submittedName>
        <fullName evidence="1">Uncharacterized protein</fullName>
    </submittedName>
</protein>
<evidence type="ECO:0000313" key="2">
    <source>
        <dbReference type="Proteomes" id="UP000712600"/>
    </source>
</evidence>
<organism evidence="1 2">
    <name type="scientific">Brassica cretica</name>
    <name type="common">Mustard</name>
    <dbReference type="NCBI Taxonomy" id="69181"/>
    <lineage>
        <taxon>Eukaryota</taxon>
        <taxon>Viridiplantae</taxon>
        <taxon>Streptophyta</taxon>
        <taxon>Embryophyta</taxon>
        <taxon>Tracheophyta</taxon>
        <taxon>Spermatophyta</taxon>
        <taxon>Magnoliopsida</taxon>
        <taxon>eudicotyledons</taxon>
        <taxon>Gunneridae</taxon>
        <taxon>Pentapetalae</taxon>
        <taxon>rosids</taxon>
        <taxon>malvids</taxon>
        <taxon>Brassicales</taxon>
        <taxon>Brassicaceae</taxon>
        <taxon>Brassiceae</taxon>
        <taxon>Brassica</taxon>
    </lineage>
</organism>
<gene>
    <name evidence="1" type="ORF">F2Q69_00008673</name>
</gene>
<dbReference type="EMBL" id="QGKX02001521">
    <property type="protein sequence ID" value="KAF3513945.1"/>
    <property type="molecule type" value="Genomic_DNA"/>
</dbReference>
<reference evidence="1" key="1">
    <citation type="submission" date="2019-12" db="EMBL/GenBank/DDBJ databases">
        <title>Genome sequencing and annotation of Brassica cretica.</title>
        <authorList>
            <person name="Studholme D.J."/>
            <person name="Sarris P."/>
        </authorList>
    </citation>
    <scope>NUCLEOTIDE SEQUENCE</scope>
    <source>
        <strain evidence="1">PFS-109/04</strain>
        <tissue evidence="1">Leaf</tissue>
    </source>
</reference>
<dbReference type="Proteomes" id="UP000712600">
    <property type="component" value="Unassembled WGS sequence"/>
</dbReference>
<evidence type="ECO:0000313" key="1">
    <source>
        <dbReference type="EMBL" id="KAF3513945.1"/>
    </source>
</evidence>
<sequence length="192" mass="21615">MISSDCEGASLSLSLSQWAKENRYYCPLEYYKGDRDGNLGYPLVDPSVLKLQAVARCYVVLELQTILPRFEDVAHPLRFRLKLSLLQYEEVTFSNLSTWLRCFSSKRCFVAYEFVAGFTPIGYVCSANGMCIGARDPQRSSTRVYGCSVLVVKAVTLQKDVSVSNINWTLKSPIFFGLNCPLFCPALRVGFE</sequence>
<accession>A0A8S9PFG9</accession>